<name>A0ABW3CE67_9ACTN</name>
<gene>
    <name evidence="1" type="ORF">ACFQ07_08330</name>
</gene>
<evidence type="ECO:0000313" key="2">
    <source>
        <dbReference type="Proteomes" id="UP001597083"/>
    </source>
</evidence>
<feature type="non-terminal residue" evidence="1">
    <location>
        <position position="186"/>
    </location>
</feature>
<sequence>MPSGLVPPPPPEAFPPPIASLAELEEAFAVQVQGPVTWIETERLLAGLVDFAHRDPEGVRATLKPTFEADHWYATDAFGDPVMGRFAPVMVAQAFWYPKMRPEGQLSEEVARRTLPLEMFLGRRTREIAMMIGRTPQLLSTPTSGSGQLDTATLISRLERLEAQDREPGPIDLAQALLRLPPEAGS</sequence>
<evidence type="ECO:0000313" key="1">
    <source>
        <dbReference type="EMBL" id="MFD0852225.1"/>
    </source>
</evidence>
<evidence type="ECO:0008006" key="3">
    <source>
        <dbReference type="Google" id="ProtNLM"/>
    </source>
</evidence>
<proteinExistence type="predicted"/>
<keyword evidence="2" id="KW-1185">Reference proteome</keyword>
<dbReference type="EMBL" id="JBHTIR010001170">
    <property type="protein sequence ID" value="MFD0852225.1"/>
    <property type="molecule type" value="Genomic_DNA"/>
</dbReference>
<comment type="caution">
    <text evidence="1">The sequence shown here is derived from an EMBL/GenBank/DDBJ whole genome shotgun (WGS) entry which is preliminary data.</text>
</comment>
<reference evidence="2" key="1">
    <citation type="journal article" date="2019" name="Int. J. Syst. Evol. Microbiol.">
        <title>The Global Catalogue of Microorganisms (GCM) 10K type strain sequencing project: providing services to taxonomists for standard genome sequencing and annotation.</title>
        <authorList>
            <consortium name="The Broad Institute Genomics Platform"/>
            <consortium name="The Broad Institute Genome Sequencing Center for Infectious Disease"/>
            <person name="Wu L."/>
            <person name="Ma J."/>
        </authorList>
    </citation>
    <scope>NUCLEOTIDE SEQUENCE [LARGE SCALE GENOMIC DNA]</scope>
    <source>
        <strain evidence="2">JCM 31696</strain>
    </source>
</reference>
<accession>A0ABW3CE67</accession>
<organism evidence="1 2">
    <name type="scientific">Actinomadura adrarensis</name>
    <dbReference type="NCBI Taxonomy" id="1819600"/>
    <lineage>
        <taxon>Bacteria</taxon>
        <taxon>Bacillati</taxon>
        <taxon>Actinomycetota</taxon>
        <taxon>Actinomycetes</taxon>
        <taxon>Streptosporangiales</taxon>
        <taxon>Thermomonosporaceae</taxon>
        <taxon>Actinomadura</taxon>
    </lineage>
</organism>
<protein>
    <recommendedName>
        <fullName evidence="3">XRE family transcriptional regulator</fullName>
    </recommendedName>
</protein>
<dbReference type="Proteomes" id="UP001597083">
    <property type="component" value="Unassembled WGS sequence"/>
</dbReference>